<evidence type="ECO:0000313" key="2">
    <source>
        <dbReference type="Proteomes" id="UP000295252"/>
    </source>
</evidence>
<evidence type="ECO:0000313" key="1">
    <source>
        <dbReference type="EMBL" id="CDP07565.1"/>
    </source>
</evidence>
<sequence length="72" mass="8580">MTSLHQSERKEHGRDESWLLPDIKQLISPHIWSNIDYFSGFVERLVKLDTRVKSKWSINDELKSWNRHSSSV</sequence>
<organism evidence="1 2">
    <name type="scientific">Coffea canephora</name>
    <name type="common">Robusta coffee</name>
    <dbReference type="NCBI Taxonomy" id="49390"/>
    <lineage>
        <taxon>Eukaryota</taxon>
        <taxon>Viridiplantae</taxon>
        <taxon>Streptophyta</taxon>
        <taxon>Embryophyta</taxon>
        <taxon>Tracheophyta</taxon>
        <taxon>Spermatophyta</taxon>
        <taxon>Magnoliopsida</taxon>
        <taxon>eudicotyledons</taxon>
        <taxon>Gunneridae</taxon>
        <taxon>Pentapetalae</taxon>
        <taxon>asterids</taxon>
        <taxon>lamiids</taxon>
        <taxon>Gentianales</taxon>
        <taxon>Rubiaceae</taxon>
        <taxon>Ixoroideae</taxon>
        <taxon>Gardenieae complex</taxon>
        <taxon>Bertiereae - Coffeeae clade</taxon>
        <taxon>Coffeeae</taxon>
        <taxon>Coffea</taxon>
    </lineage>
</organism>
<dbReference type="EMBL" id="HG739110">
    <property type="protein sequence ID" value="CDP07565.1"/>
    <property type="molecule type" value="Genomic_DNA"/>
</dbReference>
<reference evidence="2" key="1">
    <citation type="journal article" date="2014" name="Science">
        <title>The coffee genome provides insight into the convergent evolution of caffeine biosynthesis.</title>
        <authorList>
            <person name="Denoeud F."/>
            <person name="Carretero-Paulet L."/>
            <person name="Dereeper A."/>
            <person name="Droc G."/>
            <person name="Guyot R."/>
            <person name="Pietrella M."/>
            <person name="Zheng C."/>
            <person name="Alberti A."/>
            <person name="Anthony F."/>
            <person name="Aprea G."/>
            <person name="Aury J.M."/>
            <person name="Bento P."/>
            <person name="Bernard M."/>
            <person name="Bocs S."/>
            <person name="Campa C."/>
            <person name="Cenci A."/>
            <person name="Combes M.C."/>
            <person name="Crouzillat D."/>
            <person name="Da Silva C."/>
            <person name="Daddiego L."/>
            <person name="De Bellis F."/>
            <person name="Dussert S."/>
            <person name="Garsmeur O."/>
            <person name="Gayraud T."/>
            <person name="Guignon V."/>
            <person name="Jahn K."/>
            <person name="Jamilloux V."/>
            <person name="Joet T."/>
            <person name="Labadie K."/>
            <person name="Lan T."/>
            <person name="Leclercq J."/>
            <person name="Lepelley M."/>
            <person name="Leroy T."/>
            <person name="Li L.T."/>
            <person name="Librado P."/>
            <person name="Lopez L."/>
            <person name="Munoz A."/>
            <person name="Noel B."/>
            <person name="Pallavicini A."/>
            <person name="Perrotta G."/>
            <person name="Poncet V."/>
            <person name="Pot D."/>
            <person name="Priyono X."/>
            <person name="Rigoreau M."/>
            <person name="Rouard M."/>
            <person name="Rozas J."/>
            <person name="Tranchant-Dubreuil C."/>
            <person name="VanBuren R."/>
            <person name="Zhang Q."/>
            <person name="Andrade A.C."/>
            <person name="Argout X."/>
            <person name="Bertrand B."/>
            <person name="de Kochko A."/>
            <person name="Graziosi G."/>
            <person name="Henry R.J."/>
            <person name="Jayarama X."/>
            <person name="Ming R."/>
            <person name="Nagai C."/>
            <person name="Rounsley S."/>
            <person name="Sankoff D."/>
            <person name="Giuliano G."/>
            <person name="Albert V.A."/>
            <person name="Wincker P."/>
            <person name="Lashermes P."/>
        </authorList>
    </citation>
    <scope>NUCLEOTIDE SEQUENCE [LARGE SCALE GENOMIC DNA]</scope>
    <source>
        <strain evidence="2">cv. DH200-94</strain>
    </source>
</reference>
<gene>
    <name evidence="1" type="ORF">GSCOC_T00024859001</name>
</gene>
<name>A0A068UG67_COFCA</name>
<dbReference type="Gramene" id="CDP07565">
    <property type="protein sequence ID" value="CDP07565"/>
    <property type="gene ID" value="GSCOC_T00024859001"/>
</dbReference>
<proteinExistence type="predicted"/>
<protein>
    <submittedName>
        <fullName evidence="1">Uncharacterized protein</fullName>
    </submittedName>
</protein>
<dbReference type="InParanoid" id="A0A068UG67"/>
<dbReference type="Proteomes" id="UP000295252">
    <property type="component" value="Chromosome II"/>
</dbReference>
<keyword evidence="2" id="KW-1185">Reference proteome</keyword>
<accession>A0A068UG67</accession>
<dbReference type="AlphaFoldDB" id="A0A068UG67"/>